<protein>
    <recommendedName>
        <fullName evidence="1">MoaF-like domain-containing protein</fullName>
    </recommendedName>
</protein>
<dbReference type="Gene3D" id="2.40.128.20">
    <property type="match status" value="1"/>
</dbReference>
<dbReference type="InterPro" id="IPR012674">
    <property type="entry name" value="Calycin"/>
</dbReference>
<dbReference type="RefSeq" id="WP_285449356.1">
    <property type="nucleotide sequence ID" value="NZ_CP127173.1"/>
</dbReference>
<evidence type="ECO:0000259" key="1">
    <source>
        <dbReference type="Pfam" id="PF22036"/>
    </source>
</evidence>
<dbReference type="Pfam" id="PF22036">
    <property type="entry name" value="MoaF_like"/>
    <property type="match status" value="1"/>
</dbReference>
<dbReference type="EMBL" id="CP127173">
    <property type="protein sequence ID" value="WIV52958.1"/>
    <property type="molecule type" value="Genomic_DNA"/>
</dbReference>
<feature type="domain" description="MoaF-like" evidence="1">
    <location>
        <begin position="7"/>
        <end position="93"/>
    </location>
</feature>
<evidence type="ECO:0000313" key="3">
    <source>
        <dbReference type="Proteomes" id="UP001227101"/>
    </source>
</evidence>
<organism evidence="2 3">
    <name type="scientific">Amycolatopsis nalaikhensis</name>
    <dbReference type="NCBI Taxonomy" id="715472"/>
    <lineage>
        <taxon>Bacteria</taxon>
        <taxon>Bacillati</taxon>
        <taxon>Actinomycetota</taxon>
        <taxon>Actinomycetes</taxon>
        <taxon>Pseudonocardiales</taxon>
        <taxon>Pseudonocardiaceae</taxon>
        <taxon>Amycolatopsis</taxon>
    </lineage>
</organism>
<proteinExistence type="predicted"/>
<keyword evidence="3" id="KW-1185">Reference proteome</keyword>
<reference evidence="2 3" key="1">
    <citation type="submission" date="2023-06" db="EMBL/GenBank/DDBJ databases">
        <authorList>
            <person name="Oyuntsetseg B."/>
            <person name="Kim S.B."/>
        </authorList>
    </citation>
    <scope>NUCLEOTIDE SEQUENCE [LARGE SCALE GENOMIC DNA]</scope>
    <source>
        <strain evidence="2 3">2-2</strain>
    </source>
</reference>
<dbReference type="InterPro" id="IPR053892">
    <property type="entry name" value="MoaF-like"/>
</dbReference>
<accession>A0ABY8XC19</accession>
<evidence type="ECO:0000313" key="2">
    <source>
        <dbReference type="EMBL" id="WIV52958.1"/>
    </source>
</evidence>
<name>A0ABY8XC19_9PSEU</name>
<dbReference type="Proteomes" id="UP001227101">
    <property type="component" value="Chromosome"/>
</dbReference>
<sequence>MSTLTYAGRTYLFRVDNGVVFRNTYSADGTSLHYETLAGPTAGARETVTLHAAESAPGIFVLGWVEQSGMTITHVMNLNTDTIHAFWTYETASGRVGELHTGTIEPA</sequence>
<gene>
    <name evidence="2" type="ORF">QP939_28915</name>
</gene>